<organism evidence="1 2">
    <name type="scientific">Paenibacillus catalpae</name>
    <dbReference type="NCBI Taxonomy" id="1045775"/>
    <lineage>
        <taxon>Bacteria</taxon>
        <taxon>Bacillati</taxon>
        <taxon>Bacillota</taxon>
        <taxon>Bacilli</taxon>
        <taxon>Bacillales</taxon>
        <taxon>Paenibacillaceae</taxon>
        <taxon>Paenibacillus</taxon>
    </lineage>
</organism>
<accession>A0A1I1UWB3</accession>
<dbReference type="AlphaFoldDB" id="A0A1I1UWB3"/>
<evidence type="ECO:0000313" key="1">
    <source>
        <dbReference type="EMBL" id="SFD74959.1"/>
    </source>
</evidence>
<proteinExistence type="predicted"/>
<keyword evidence="2" id="KW-1185">Reference proteome</keyword>
<dbReference type="EMBL" id="FOMT01000001">
    <property type="protein sequence ID" value="SFD74959.1"/>
    <property type="molecule type" value="Genomic_DNA"/>
</dbReference>
<evidence type="ECO:0008006" key="3">
    <source>
        <dbReference type="Google" id="ProtNLM"/>
    </source>
</evidence>
<dbReference type="STRING" id="1045775.SAMN05216378_1255"/>
<protein>
    <recommendedName>
        <fullName evidence="3">WYL domain-containing protein</fullName>
    </recommendedName>
</protein>
<name>A0A1I1UWB3_9BACL</name>
<dbReference type="Proteomes" id="UP000198855">
    <property type="component" value="Unassembled WGS sequence"/>
</dbReference>
<evidence type="ECO:0000313" key="2">
    <source>
        <dbReference type="Proteomes" id="UP000198855"/>
    </source>
</evidence>
<sequence>MEKFIGKVVQLIYIDRKRKVSIRDVRVISVKGGRLKAYCFQAQAIRIFALEQIVDVEITRRNEGA</sequence>
<reference evidence="2" key="1">
    <citation type="submission" date="2016-10" db="EMBL/GenBank/DDBJ databases">
        <authorList>
            <person name="Varghese N."/>
            <person name="Submissions S."/>
        </authorList>
    </citation>
    <scope>NUCLEOTIDE SEQUENCE [LARGE SCALE GENOMIC DNA]</scope>
    <source>
        <strain evidence="2">CGMCC 1.10784</strain>
    </source>
</reference>
<gene>
    <name evidence="1" type="ORF">SAMN05216378_1255</name>
</gene>